<dbReference type="EMBL" id="MGAL01000014">
    <property type="protein sequence ID" value="OGK48538.1"/>
    <property type="molecule type" value="Genomic_DNA"/>
</dbReference>
<dbReference type="NCBIfam" id="TIGR01549">
    <property type="entry name" value="HAD-SF-IA-v1"/>
    <property type="match status" value="1"/>
</dbReference>
<dbReference type="SUPFAM" id="SSF56784">
    <property type="entry name" value="HAD-like"/>
    <property type="match status" value="1"/>
</dbReference>
<dbReference type="SFLD" id="SFLDG01135">
    <property type="entry name" value="C1.5.6:_HAD__Beta-PGM__Phospha"/>
    <property type="match status" value="1"/>
</dbReference>
<dbReference type="AlphaFoldDB" id="A0A1F7IYV0"/>
<evidence type="ECO:0000313" key="1">
    <source>
        <dbReference type="EMBL" id="OGK48538.1"/>
    </source>
</evidence>
<organism evidence="1 2">
    <name type="scientific">Candidatus Roizmanbacteria bacterium RIFCSPLOWO2_01_FULL_38_12</name>
    <dbReference type="NCBI Taxonomy" id="1802061"/>
    <lineage>
        <taxon>Bacteria</taxon>
        <taxon>Candidatus Roizmaniibacteriota</taxon>
    </lineage>
</organism>
<dbReference type="InterPro" id="IPR023198">
    <property type="entry name" value="PGP-like_dom2"/>
</dbReference>
<dbReference type="Proteomes" id="UP000177141">
    <property type="component" value="Unassembled WGS sequence"/>
</dbReference>
<dbReference type="NCBIfam" id="TIGR01509">
    <property type="entry name" value="HAD-SF-IA-v3"/>
    <property type="match status" value="1"/>
</dbReference>
<dbReference type="GO" id="GO:0006281">
    <property type="term" value="P:DNA repair"/>
    <property type="evidence" value="ECO:0007669"/>
    <property type="project" value="TreeGrafter"/>
</dbReference>
<dbReference type="FunFam" id="3.40.50.1000:FF:000022">
    <property type="entry name" value="Phosphoglycolate phosphatase"/>
    <property type="match status" value="1"/>
</dbReference>
<dbReference type="InterPro" id="IPR036412">
    <property type="entry name" value="HAD-like_sf"/>
</dbReference>
<dbReference type="Gene3D" id="1.10.150.240">
    <property type="entry name" value="Putative phosphatase, domain 2"/>
    <property type="match status" value="1"/>
</dbReference>
<proteinExistence type="predicted"/>
<protein>
    <recommendedName>
        <fullName evidence="3">HAD family hydrolase</fullName>
    </recommendedName>
</protein>
<gene>
    <name evidence="1" type="ORF">A3A93_03690</name>
</gene>
<dbReference type="SFLD" id="SFLDG01129">
    <property type="entry name" value="C1.5:_HAD__Beta-PGM__Phosphata"/>
    <property type="match status" value="1"/>
</dbReference>
<dbReference type="PANTHER" id="PTHR43434:SF1">
    <property type="entry name" value="PHOSPHOGLYCOLATE PHOSPHATASE"/>
    <property type="match status" value="1"/>
</dbReference>
<dbReference type="InterPro" id="IPR041492">
    <property type="entry name" value="HAD_2"/>
</dbReference>
<name>A0A1F7IYV0_9BACT</name>
<dbReference type="PANTHER" id="PTHR43434">
    <property type="entry name" value="PHOSPHOGLYCOLATE PHOSPHATASE"/>
    <property type="match status" value="1"/>
</dbReference>
<dbReference type="Pfam" id="PF13419">
    <property type="entry name" value="HAD_2"/>
    <property type="match status" value="1"/>
</dbReference>
<dbReference type="InterPro" id="IPR023214">
    <property type="entry name" value="HAD_sf"/>
</dbReference>
<evidence type="ECO:0008006" key="3">
    <source>
        <dbReference type="Google" id="ProtNLM"/>
    </source>
</evidence>
<sequence length="211" mass="23939">MTIKAILFDIDGTLLDTHEYVYQAFEHSLKKHHKLLSRKEIKKIMGKPLEECYQILTDLDDVGDLADSHREFQSKNYHLSKTFPNTVPTLEELKNKGFAMAAITTRARKTAKKTLEDAGILQYFKYFIGFEDVTRPKPDAEPLLKALKFLEVSPKDAIMVGDSEVDVYAGKNAGTKTVGVTYGFHGEHITKTHPDYVISDIKELIKIVYSL</sequence>
<dbReference type="SFLD" id="SFLDS00003">
    <property type="entry name" value="Haloacid_Dehalogenase"/>
    <property type="match status" value="1"/>
</dbReference>
<accession>A0A1F7IYV0</accession>
<reference evidence="1 2" key="1">
    <citation type="journal article" date="2016" name="Nat. Commun.">
        <title>Thousands of microbial genomes shed light on interconnected biogeochemical processes in an aquifer system.</title>
        <authorList>
            <person name="Anantharaman K."/>
            <person name="Brown C.T."/>
            <person name="Hug L.A."/>
            <person name="Sharon I."/>
            <person name="Castelle C.J."/>
            <person name="Probst A.J."/>
            <person name="Thomas B.C."/>
            <person name="Singh A."/>
            <person name="Wilkins M.J."/>
            <person name="Karaoz U."/>
            <person name="Brodie E.L."/>
            <person name="Williams K.H."/>
            <person name="Hubbard S.S."/>
            <person name="Banfield J.F."/>
        </authorList>
    </citation>
    <scope>NUCLEOTIDE SEQUENCE [LARGE SCALE GENOMIC DNA]</scope>
</reference>
<dbReference type="Gene3D" id="3.40.50.1000">
    <property type="entry name" value="HAD superfamily/HAD-like"/>
    <property type="match status" value="1"/>
</dbReference>
<evidence type="ECO:0000313" key="2">
    <source>
        <dbReference type="Proteomes" id="UP000177141"/>
    </source>
</evidence>
<dbReference type="InterPro" id="IPR050155">
    <property type="entry name" value="HAD-like_hydrolase_sf"/>
</dbReference>
<comment type="caution">
    <text evidence="1">The sequence shown here is derived from an EMBL/GenBank/DDBJ whole genome shotgun (WGS) entry which is preliminary data.</text>
</comment>
<dbReference type="GO" id="GO:0005829">
    <property type="term" value="C:cytosol"/>
    <property type="evidence" value="ECO:0007669"/>
    <property type="project" value="TreeGrafter"/>
</dbReference>
<dbReference type="STRING" id="1802061.A3A93_03690"/>
<dbReference type="GO" id="GO:0008967">
    <property type="term" value="F:phosphoglycolate phosphatase activity"/>
    <property type="evidence" value="ECO:0007669"/>
    <property type="project" value="TreeGrafter"/>
</dbReference>
<dbReference type="InterPro" id="IPR006439">
    <property type="entry name" value="HAD-SF_hydro_IA"/>
</dbReference>